<keyword evidence="1" id="KW-1133">Transmembrane helix</keyword>
<organism evidence="2 3">
    <name type="scientific">Candidatus Woesebacteria bacterium GW2011_GWB1_38_5b</name>
    <dbReference type="NCBI Taxonomy" id="1618569"/>
    <lineage>
        <taxon>Bacteria</taxon>
        <taxon>Candidatus Woeseibacteriota</taxon>
    </lineage>
</organism>
<dbReference type="Proteomes" id="UP000034181">
    <property type="component" value="Unassembled WGS sequence"/>
</dbReference>
<proteinExistence type="predicted"/>
<sequence length="859" mass="98096">MRAANDYPYYYLEAAKDLLDIPRAWSERGNSGLGEFKLNTLWAWPQNIFVGFLSNLGIKFNLILLIIIIFIVALAFFSIYKLLKYFKINKHGCLAGSLFYIFNTYIILLVDGGQIGIALAYAILPLVYLVSIKSFNGNSIDRIKAGILVGILGYFDFRFIYLFLLLVLAKLVYDFIFGSRNFKQIIVSFIVWGAVGLLMHFYWLLAFIEVRDLGLSASYLSSSQLKGFSFAGLKHAILFYQPHWYQNIFGQVAPVNRFFLIVPALAFFVPALTVNRKKLFWILVSLLSIIFIKGTNPPLGFLYTFAFETIPGFSLFRDPTKFFVLLAISYSVLIGFTFSKLNRKFLILIFIYLIFLLRPVYLGEMTGILGAYRNGHTYGEVQAKFEESGRVMWIPTRHPLGFSSPKNPVVELNDLVGRRPFAVGVVGKYETSNFLREADYMGDLLDISGIKYVVYPFPDERREKLGSDDLAYYHYFSKQLERQKWVSRKVNNYPINIFEVNTNPGKFFIAQNSIAVIGNDRIYSEFAESEFDLKNNALIFLEEHPGVGLPSGVPVYSNPNSQFDFTKLPQDRFIFPSDELKRDPDASGWWKREASDFIWMRDFLHEKYLLDNQDFTYGGGYAISEGSNELLFSSEKLSQGTLFLRALESNSGGFIEIYAGGSLIGRTNTLTTDDNTITQKITGFGQIEDSIYEYRDSAFRWHEIGELGANSIIIKTQGELNIINAFVVVSKNEIVKVALSRENVNQNIQELLSQVKTEASIDILSESPTHYKLRLSGLKKPSMLVFAENYDARWLLNGEKSYKVYSLLNGFYVNKDGDYDLYYTPQRYVDMGSVVAGLVILFLSIRTYNRLGYKRSLNQ</sequence>
<feature type="transmembrane region" description="Helical" evidence="1">
    <location>
        <begin position="92"/>
        <end position="110"/>
    </location>
</feature>
<feature type="transmembrane region" description="Helical" evidence="1">
    <location>
        <begin position="116"/>
        <end position="135"/>
    </location>
</feature>
<feature type="transmembrane region" description="Helical" evidence="1">
    <location>
        <begin position="60"/>
        <end position="80"/>
    </location>
</feature>
<feature type="transmembrane region" description="Helical" evidence="1">
    <location>
        <begin position="345"/>
        <end position="362"/>
    </location>
</feature>
<evidence type="ECO:0000256" key="1">
    <source>
        <dbReference type="SAM" id="Phobius"/>
    </source>
</evidence>
<reference evidence="2 3" key="1">
    <citation type="journal article" date="2015" name="Nature">
        <title>rRNA introns, odd ribosomes, and small enigmatic genomes across a large radiation of phyla.</title>
        <authorList>
            <person name="Brown C.T."/>
            <person name="Hug L.A."/>
            <person name="Thomas B.C."/>
            <person name="Sharon I."/>
            <person name="Castelle C.J."/>
            <person name="Singh A."/>
            <person name="Wilkins M.J."/>
            <person name="Williams K.H."/>
            <person name="Banfield J.F."/>
        </authorList>
    </citation>
    <scope>NUCLEOTIDE SEQUENCE [LARGE SCALE GENOMIC DNA]</scope>
</reference>
<dbReference type="AlphaFoldDB" id="A0A0G0NF35"/>
<feature type="transmembrane region" description="Helical" evidence="1">
    <location>
        <begin position="828"/>
        <end position="845"/>
    </location>
</feature>
<keyword evidence="1" id="KW-0472">Membrane</keyword>
<gene>
    <name evidence="2" type="ORF">US96_C0006G0013</name>
</gene>
<dbReference type="EMBL" id="LBUZ01000006">
    <property type="protein sequence ID" value="KKQ75701.1"/>
    <property type="molecule type" value="Genomic_DNA"/>
</dbReference>
<feature type="transmembrane region" description="Helical" evidence="1">
    <location>
        <begin position="279"/>
        <end position="302"/>
    </location>
</feature>
<evidence type="ECO:0008006" key="4">
    <source>
        <dbReference type="Google" id="ProtNLM"/>
    </source>
</evidence>
<keyword evidence="1" id="KW-0812">Transmembrane</keyword>
<accession>A0A0G0NF35</accession>
<feature type="transmembrane region" description="Helical" evidence="1">
    <location>
        <begin position="147"/>
        <end position="173"/>
    </location>
</feature>
<feature type="transmembrane region" description="Helical" evidence="1">
    <location>
        <begin position="255"/>
        <end position="272"/>
    </location>
</feature>
<feature type="transmembrane region" description="Helical" evidence="1">
    <location>
        <begin position="322"/>
        <end position="338"/>
    </location>
</feature>
<evidence type="ECO:0000313" key="2">
    <source>
        <dbReference type="EMBL" id="KKQ75701.1"/>
    </source>
</evidence>
<protein>
    <recommendedName>
        <fullName evidence="4">Membrane protein 6-pyruvoyl-tetrahydropterin synthase-related domain-containing protein</fullName>
    </recommendedName>
</protein>
<evidence type="ECO:0000313" key="3">
    <source>
        <dbReference type="Proteomes" id="UP000034181"/>
    </source>
</evidence>
<feature type="transmembrane region" description="Helical" evidence="1">
    <location>
        <begin position="185"/>
        <end position="205"/>
    </location>
</feature>
<comment type="caution">
    <text evidence="2">The sequence shown here is derived from an EMBL/GenBank/DDBJ whole genome shotgun (WGS) entry which is preliminary data.</text>
</comment>
<feature type="transmembrane region" description="Helical" evidence="1">
    <location>
        <begin position="225"/>
        <end position="243"/>
    </location>
</feature>
<name>A0A0G0NF35_9BACT</name>